<reference evidence="1 2" key="1">
    <citation type="journal article" date="2020" name="Int. J. Syst. Evol. Microbiol.">
        <title>Alistipes communis sp. nov., Alistipes dispar sp. nov. and Alistipes onderdonkii subsp. vulgaris subsp. nov., isolated from human faeces, and creation of Alistipes onderdonkii subsp. onderdonkii subsp. nov.</title>
        <authorList>
            <person name="Sakamoto M."/>
            <person name="Ikeyama N."/>
            <person name="Ogata Y."/>
            <person name="Suda W."/>
            <person name="Iino T."/>
            <person name="Hattori M."/>
            <person name="Ohkuma M."/>
        </authorList>
    </citation>
    <scope>NUCLEOTIDE SEQUENCE [LARGE SCALE GENOMIC DNA]</scope>
    <source>
        <strain evidence="1 2">5CPYCFAH4</strain>
    </source>
</reference>
<sequence>MTPQEQVKALKEKLIAGLCRTDERPENWLPHTVYVEEVGEDEELGEVPVYTRYTLEDYKADGNCTFRNMEGECRTGWLHEICTDWLIILWNRYLELCIDQDMWKDRAIHLLEHETDASLPDILEFIEEHWQNCATDEEKIAQFREWIAPEKEQTRKKELYAFSWPCVLMERNVSDQEILAAYETEDRVEKLTPDEVAAEINDGDCPFGQCYVRFIETQ</sequence>
<gene>
    <name evidence="1" type="ORF">A5CPYCFAH4_20880</name>
</gene>
<name>A0ACA8QZ20_9BACT</name>
<dbReference type="EMBL" id="AP019737">
    <property type="protein sequence ID" value="BBL09864.1"/>
    <property type="molecule type" value="Genomic_DNA"/>
</dbReference>
<protein>
    <submittedName>
        <fullName evidence="1">Uncharacterized protein</fullName>
    </submittedName>
</protein>
<proteinExistence type="predicted"/>
<organism evidence="1 2">
    <name type="scientific">Alistipes onderdonkii subsp. vulgaris</name>
    <dbReference type="NCBI Taxonomy" id="2585117"/>
    <lineage>
        <taxon>Bacteria</taxon>
        <taxon>Pseudomonadati</taxon>
        <taxon>Bacteroidota</taxon>
        <taxon>Bacteroidia</taxon>
        <taxon>Bacteroidales</taxon>
        <taxon>Rikenellaceae</taxon>
        <taxon>Alistipes</taxon>
    </lineage>
</organism>
<evidence type="ECO:0000313" key="1">
    <source>
        <dbReference type="EMBL" id="BBL09864.1"/>
    </source>
</evidence>
<dbReference type="Proteomes" id="UP000317465">
    <property type="component" value="Chromosome"/>
</dbReference>
<accession>A0ACA8QZ20</accession>
<evidence type="ECO:0000313" key="2">
    <source>
        <dbReference type="Proteomes" id="UP000317465"/>
    </source>
</evidence>
<keyword evidence="2" id="KW-1185">Reference proteome</keyword>